<evidence type="ECO:0000256" key="1">
    <source>
        <dbReference type="SAM" id="MobiDB-lite"/>
    </source>
</evidence>
<gene>
    <name evidence="2" type="ORF">Taro_009360</name>
</gene>
<proteinExistence type="predicted"/>
<keyword evidence="3" id="KW-1185">Reference proteome</keyword>
<protein>
    <submittedName>
        <fullName evidence="2">Uncharacterized protein</fullName>
    </submittedName>
</protein>
<evidence type="ECO:0000313" key="3">
    <source>
        <dbReference type="Proteomes" id="UP000652761"/>
    </source>
</evidence>
<feature type="non-terminal residue" evidence="2">
    <location>
        <position position="161"/>
    </location>
</feature>
<evidence type="ECO:0000313" key="2">
    <source>
        <dbReference type="EMBL" id="MQL76959.1"/>
    </source>
</evidence>
<feature type="compositionally biased region" description="Basic and acidic residues" evidence="1">
    <location>
        <begin position="101"/>
        <end position="115"/>
    </location>
</feature>
<reference evidence="2" key="1">
    <citation type="submission" date="2017-07" db="EMBL/GenBank/DDBJ databases">
        <title>Taro Niue Genome Assembly and Annotation.</title>
        <authorList>
            <person name="Atibalentja N."/>
            <person name="Keating K."/>
            <person name="Fields C.J."/>
        </authorList>
    </citation>
    <scope>NUCLEOTIDE SEQUENCE</scope>
    <source>
        <strain evidence="2">Niue_2</strain>
        <tissue evidence="2">Leaf</tissue>
    </source>
</reference>
<organism evidence="2 3">
    <name type="scientific">Colocasia esculenta</name>
    <name type="common">Wild taro</name>
    <name type="synonym">Arum esculentum</name>
    <dbReference type="NCBI Taxonomy" id="4460"/>
    <lineage>
        <taxon>Eukaryota</taxon>
        <taxon>Viridiplantae</taxon>
        <taxon>Streptophyta</taxon>
        <taxon>Embryophyta</taxon>
        <taxon>Tracheophyta</taxon>
        <taxon>Spermatophyta</taxon>
        <taxon>Magnoliopsida</taxon>
        <taxon>Liliopsida</taxon>
        <taxon>Araceae</taxon>
        <taxon>Aroideae</taxon>
        <taxon>Colocasieae</taxon>
        <taxon>Colocasia</taxon>
    </lineage>
</organism>
<dbReference type="Proteomes" id="UP000652761">
    <property type="component" value="Unassembled WGS sequence"/>
</dbReference>
<comment type="caution">
    <text evidence="2">The sequence shown here is derived from an EMBL/GenBank/DDBJ whole genome shotgun (WGS) entry which is preliminary data.</text>
</comment>
<name>A0A843U9Q7_COLES</name>
<dbReference type="EMBL" id="NMUH01000325">
    <property type="protein sequence ID" value="MQL76959.1"/>
    <property type="molecule type" value="Genomic_DNA"/>
</dbReference>
<accession>A0A843U9Q7</accession>
<feature type="region of interest" description="Disordered" evidence="1">
    <location>
        <begin position="101"/>
        <end position="133"/>
    </location>
</feature>
<sequence>LRKTRGPTQESVVTPPKGEKWKCLLIDRQPVGKAASKLAIVLGLYASLDGYFPPYKEWKEQSPHSFNDVMKDIMRDYDFVDDEGLPANVNIFWERGNKVSEAERNKRNRGEDRPTHTLGAKSIARHNQDENSRWKGCNQETTFAISLGHPMYTPLGNSVIW</sequence>
<dbReference type="AlphaFoldDB" id="A0A843U9Q7"/>
<dbReference type="OrthoDB" id="676843at2759"/>